<organism evidence="2 3">
    <name type="scientific">Austropuccinia psidii MF-1</name>
    <dbReference type="NCBI Taxonomy" id="1389203"/>
    <lineage>
        <taxon>Eukaryota</taxon>
        <taxon>Fungi</taxon>
        <taxon>Dikarya</taxon>
        <taxon>Basidiomycota</taxon>
        <taxon>Pucciniomycotina</taxon>
        <taxon>Pucciniomycetes</taxon>
        <taxon>Pucciniales</taxon>
        <taxon>Sphaerophragmiaceae</taxon>
        <taxon>Austropuccinia</taxon>
    </lineage>
</organism>
<feature type="compositionally biased region" description="Basic and acidic residues" evidence="1">
    <location>
        <begin position="75"/>
        <end position="91"/>
    </location>
</feature>
<dbReference type="Proteomes" id="UP000765509">
    <property type="component" value="Unassembled WGS sequence"/>
</dbReference>
<keyword evidence="3" id="KW-1185">Reference proteome</keyword>
<evidence type="ECO:0000313" key="2">
    <source>
        <dbReference type="EMBL" id="MBW0485556.1"/>
    </source>
</evidence>
<sequence>MDLDQDIQVINPKDKNVSPVERHKRRIPYLPPVPKGNNRDIPVSVQELVYGGKAAGVGPSAKSFNRHNELLSSSEEAHGPRKERRTSEGLDTHFLQGTSLTDKSLVEKPKNVVRGPEEKVGSRKGQQPSGRSPILHKCQKRTSKPQRAIRRPSKRKRERQNPSGTSLTHRIKEFPRRRGQPWKMCSIWQEL</sequence>
<accession>A0A9Q3CN34</accession>
<name>A0A9Q3CN34_9BASI</name>
<comment type="caution">
    <text evidence="2">The sequence shown here is derived from an EMBL/GenBank/DDBJ whole genome shotgun (WGS) entry which is preliminary data.</text>
</comment>
<proteinExistence type="predicted"/>
<gene>
    <name evidence="2" type="ORF">O181_025271</name>
</gene>
<feature type="compositionally biased region" description="Basic and acidic residues" evidence="1">
    <location>
        <begin position="104"/>
        <end position="121"/>
    </location>
</feature>
<feature type="compositionally biased region" description="Basic residues" evidence="1">
    <location>
        <begin position="137"/>
        <end position="158"/>
    </location>
</feature>
<dbReference type="EMBL" id="AVOT02008226">
    <property type="protein sequence ID" value="MBW0485556.1"/>
    <property type="molecule type" value="Genomic_DNA"/>
</dbReference>
<reference evidence="2" key="1">
    <citation type="submission" date="2021-03" db="EMBL/GenBank/DDBJ databases">
        <title>Draft genome sequence of rust myrtle Austropuccinia psidii MF-1, a brazilian biotype.</title>
        <authorList>
            <person name="Quecine M.C."/>
            <person name="Pachon D.M.R."/>
            <person name="Bonatelli M.L."/>
            <person name="Correr F.H."/>
            <person name="Franceschini L.M."/>
            <person name="Leite T.F."/>
            <person name="Margarido G.R.A."/>
            <person name="Almeida C.A."/>
            <person name="Ferrarezi J.A."/>
            <person name="Labate C.A."/>
        </authorList>
    </citation>
    <scope>NUCLEOTIDE SEQUENCE</scope>
    <source>
        <strain evidence="2">MF-1</strain>
    </source>
</reference>
<dbReference type="AlphaFoldDB" id="A0A9Q3CN34"/>
<protein>
    <submittedName>
        <fullName evidence="2">Uncharacterized protein</fullName>
    </submittedName>
</protein>
<feature type="region of interest" description="Disordered" evidence="1">
    <location>
        <begin position="1"/>
        <end position="39"/>
    </location>
</feature>
<evidence type="ECO:0000256" key="1">
    <source>
        <dbReference type="SAM" id="MobiDB-lite"/>
    </source>
</evidence>
<feature type="region of interest" description="Disordered" evidence="1">
    <location>
        <begin position="54"/>
        <end position="179"/>
    </location>
</feature>
<evidence type="ECO:0000313" key="3">
    <source>
        <dbReference type="Proteomes" id="UP000765509"/>
    </source>
</evidence>